<dbReference type="InterPro" id="IPR007813">
    <property type="entry name" value="PilN"/>
</dbReference>
<protein>
    <submittedName>
        <fullName evidence="2">Fimbrial protein</fullName>
    </submittedName>
</protein>
<name>A0A831U3M6_GEOME</name>
<dbReference type="AlphaFoldDB" id="A0A831U3M6"/>
<keyword evidence="1" id="KW-1133">Transmembrane helix</keyword>
<dbReference type="EMBL" id="DSOV01000072">
    <property type="protein sequence ID" value="HEN43688.1"/>
    <property type="molecule type" value="Genomic_DNA"/>
</dbReference>
<feature type="transmembrane region" description="Helical" evidence="1">
    <location>
        <begin position="20"/>
        <end position="41"/>
    </location>
</feature>
<dbReference type="GO" id="GO:0043107">
    <property type="term" value="P:type IV pilus-dependent motility"/>
    <property type="evidence" value="ECO:0007669"/>
    <property type="project" value="TreeGrafter"/>
</dbReference>
<accession>A0A831U3M6</accession>
<sequence length="179" mass="19554">MDLKINLSTRYFVDTRTLNAALAAAVVLLVVLTFFSVKGLASNAGHAKQLEGELAKLQARFAESAKGVTEQQYKEVTGKIAVANGILEKRGLNWLLLLDRLESVVPDGVALSSIEPKLKEGTLTLSGSAKEFRNLRALVENLEAEPRFSEVFLQDQSEIKQGENQRGVGFTVTCKVDFS</sequence>
<reference evidence="2" key="1">
    <citation type="journal article" date="2020" name="mSystems">
        <title>Genome- and Community-Level Interaction Insights into Carbon Utilization and Element Cycling Functions of Hydrothermarchaeota in Hydrothermal Sediment.</title>
        <authorList>
            <person name="Zhou Z."/>
            <person name="Liu Y."/>
            <person name="Xu W."/>
            <person name="Pan J."/>
            <person name="Luo Z.H."/>
            <person name="Li M."/>
        </authorList>
    </citation>
    <scope>NUCLEOTIDE SEQUENCE [LARGE SCALE GENOMIC DNA]</scope>
    <source>
        <strain evidence="2">SpSt-349</strain>
    </source>
</reference>
<proteinExistence type="predicted"/>
<evidence type="ECO:0000256" key="1">
    <source>
        <dbReference type="SAM" id="Phobius"/>
    </source>
</evidence>
<dbReference type="PANTHER" id="PTHR40278">
    <property type="entry name" value="DNA UTILIZATION PROTEIN HOFN"/>
    <property type="match status" value="1"/>
</dbReference>
<dbReference type="InterPro" id="IPR052534">
    <property type="entry name" value="Extracell_DNA_Util/SecSys_Comp"/>
</dbReference>
<dbReference type="Pfam" id="PF05137">
    <property type="entry name" value="PilN"/>
    <property type="match status" value="1"/>
</dbReference>
<organism evidence="2">
    <name type="scientific">Geobacter metallireducens</name>
    <dbReference type="NCBI Taxonomy" id="28232"/>
    <lineage>
        <taxon>Bacteria</taxon>
        <taxon>Pseudomonadati</taxon>
        <taxon>Thermodesulfobacteriota</taxon>
        <taxon>Desulfuromonadia</taxon>
        <taxon>Geobacterales</taxon>
        <taxon>Geobacteraceae</taxon>
        <taxon>Geobacter</taxon>
    </lineage>
</organism>
<dbReference type="PANTHER" id="PTHR40278:SF2">
    <property type="entry name" value="TYPE IV PILUS INNER MEMBRANE COMPONENT PILN"/>
    <property type="match status" value="1"/>
</dbReference>
<dbReference type="GO" id="GO:0043683">
    <property type="term" value="P:type IV pilus assembly"/>
    <property type="evidence" value="ECO:0007669"/>
    <property type="project" value="TreeGrafter"/>
</dbReference>
<evidence type="ECO:0000313" key="2">
    <source>
        <dbReference type="EMBL" id="HEN43688.1"/>
    </source>
</evidence>
<keyword evidence="1" id="KW-0812">Transmembrane</keyword>
<keyword evidence="1" id="KW-0472">Membrane</keyword>
<comment type="caution">
    <text evidence="2">The sequence shown here is derived from an EMBL/GenBank/DDBJ whole genome shotgun (WGS) entry which is preliminary data.</text>
</comment>
<gene>
    <name evidence="2" type="ORF">ENQ87_15215</name>
</gene>